<dbReference type="NCBIfam" id="TIGR00254">
    <property type="entry name" value="GGDEF"/>
    <property type="match status" value="1"/>
</dbReference>
<gene>
    <name evidence="5" type="ORF">DFP79_2874</name>
</gene>
<dbReference type="SMART" id="SM00267">
    <property type="entry name" value="GGDEF"/>
    <property type="match status" value="1"/>
</dbReference>
<dbReference type="PROSITE" id="PS50887">
    <property type="entry name" value="GGDEF"/>
    <property type="match status" value="1"/>
</dbReference>
<dbReference type="PANTHER" id="PTHR45138:SF9">
    <property type="entry name" value="DIGUANYLATE CYCLASE DGCM-RELATED"/>
    <property type="match status" value="1"/>
</dbReference>
<dbReference type="EC" id="2.7.7.65" evidence="1"/>
<dbReference type="OrthoDB" id="9812260at2"/>
<dbReference type="PANTHER" id="PTHR45138">
    <property type="entry name" value="REGULATORY COMPONENTS OF SENSORY TRANSDUCTION SYSTEM"/>
    <property type="match status" value="1"/>
</dbReference>
<dbReference type="EMBL" id="SNXC01000014">
    <property type="protein sequence ID" value="TDO96301.1"/>
    <property type="molecule type" value="Genomic_DNA"/>
</dbReference>
<dbReference type="RefSeq" id="WP_133504598.1">
    <property type="nucleotide sequence ID" value="NZ_SNXC01000014.1"/>
</dbReference>
<protein>
    <recommendedName>
        <fullName evidence="1">diguanylate cyclase</fullName>
        <ecNumber evidence="1">2.7.7.65</ecNumber>
    </recommendedName>
</protein>
<dbReference type="Proteomes" id="UP000294656">
    <property type="component" value="Unassembled WGS sequence"/>
</dbReference>
<dbReference type="CDD" id="cd01949">
    <property type="entry name" value="GGDEF"/>
    <property type="match status" value="1"/>
</dbReference>
<evidence type="ECO:0000259" key="4">
    <source>
        <dbReference type="PROSITE" id="PS50887"/>
    </source>
</evidence>
<evidence type="ECO:0000313" key="6">
    <source>
        <dbReference type="Proteomes" id="UP000294656"/>
    </source>
</evidence>
<comment type="catalytic activity">
    <reaction evidence="2">
        <text>2 GTP = 3',3'-c-di-GMP + 2 diphosphate</text>
        <dbReference type="Rhea" id="RHEA:24898"/>
        <dbReference type="ChEBI" id="CHEBI:33019"/>
        <dbReference type="ChEBI" id="CHEBI:37565"/>
        <dbReference type="ChEBI" id="CHEBI:58805"/>
        <dbReference type="EC" id="2.7.7.65"/>
    </reaction>
</comment>
<evidence type="ECO:0000256" key="1">
    <source>
        <dbReference type="ARBA" id="ARBA00012528"/>
    </source>
</evidence>
<dbReference type="Pfam" id="PF00990">
    <property type="entry name" value="GGDEF"/>
    <property type="match status" value="1"/>
</dbReference>
<keyword evidence="6" id="KW-1185">Reference proteome</keyword>
<reference evidence="5 6" key="1">
    <citation type="submission" date="2019-03" db="EMBL/GenBank/DDBJ databases">
        <title>Genomic Encyclopedia of Type Strains, Phase III (KMG-III): the genomes of soil and plant-associated and newly described type strains.</title>
        <authorList>
            <person name="Whitman W."/>
        </authorList>
    </citation>
    <scope>NUCLEOTIDE SEQUENCE [LARGE SCALE GENOMIC DNA]</scope>
    <source>
        <strain evidence="5 6">CECT 7378</strain>
    </source>
</reference>
<proteinExistence type="predicted"/>
<dbReference type="InterPro" id="IPR000160">
    <property type="entry name" value="GGDEF_dom"/>
</dbReference>
<name>A0A4R6M4Q5_9GAMM</name>
<feature type="transmembrane region" description="Helical" evidence="3">
    <location>
        <begin position="112"/>
        <end position="130"/>
    </location>
</feature>
<dbReference type="GO" id="GO:0005886">
    <property type="term" value="C:plasma membrane"/>
    <property type="evidence" value="ECO:0007669"/>
    <property type="project" value="TreeGrafter"/>
</dbReference>
<evidence type="ECO:0000313" key="5">
    <source>
        <dbReference type="EMBL" id="TDO96301.1"/>
    </source>
</evidence>
<organism evidence="5 6">
    <name type="scientific">Marinomonas balearica</name>
    <dbReference type="NCBI Taxonomy" id="491947"/>
    <lineage>
        <taxon>Bacteria</taxon>
        <taxon>Pseudomonadati</taxon>
        <taxon>Pseudomonadota</taxon>
        <taxon>Gammaproteobacteria</taxon>
        <taxon>Oceanospirillales</taxon>
        <taxon>Oceanospirillaceae</taxon>
        <taxon>Marinomonas</taxon>
    </lineage>
</organism>
<feature type="transmembrane region" description="Helical" evidence="3">
    <location>
        <begin position="82"/>
        <end position="100"/>
    </location>
</feature>
<keyword evidence="3" id="KW-0812">Transmembrane</keyword>
<evidence type="ECO:0000256" key="2">
    <source>
        <dbReference type="ARBA" id="ARBA00034247"/>
    </source>
</evidence>
<comment type="caution">
    <text evidence="5">The sequence shown here is derived from an EMBL/GenBank/DDBJ whole genome shotgun (WGS) entry which is preliminary data.</text>
</comment>
<sequence>MPDVIKVLLLPFVFLLIGVLASAQMNIIPPVWQQTLPVVLLSTFLVLFGLAWRFNKGRLILVVFALCYPLLMVKQFPNHSISDFVTVSLIALFIAGLVSEKGFANRFSFNRLLFIGMLVLWNMAEIREWVSFDKLDQMDVPIVEKSIRSSLLMVIEVVVLGVICTRAILQNDRFSASVLVSAVALIVMHYLPLDVNQIQLILVTQGALWCWFLLVESHRMAYRDELTGLPSRRSLNEDFMALPKSYAIAMVDVDHFKKFNDTYGHDMGDEVLRRVSSILADECHYGSVYRYGGEEFTVLYRGKKVEKAEEELDHIRSWIEDEQIEVVHRDSKKRVSVTASFGLALGGGQDEGYETLKKADESLYQAKKKGRNRLVVYGKRGKSATKEKT</sequence>
<feature type="transmembrane region" description="Helical" evidence="3">
    <location>
        <begin position="197"/>
        <end position="215"/>
    </location>
</feature>
<feature type="domain" description="GGDEF" evidence="4">
    <location>
        <begin position="244"/>
        <end position="379"/>
    </location>
</feature>
<dbReference type="SUPFAM" id="SSF55073">
    <property type="entry name" value="Nucleotide cyclase"/>
    <property type="match status" value="1"/>
</dbReference>
<dbReference type="AlphaFoldDB" id="A0A4R6M4Q5"/>
<dbReference type="GO" id="GO:0043709">
    <property type="term" value="P:cell adhesion involved in single-species biofilm formation"/>
    <property type="evidence" value="ECO:0007669"/>
    <property type="project" value="TreeGrafter"/>
</dbReference>
<evidence type="ECO:0000256" key="3">
    <source>
        <dbReference type="SAM" id="Phobius"/>
    </source>
</evidence>
<feature type="transmembrane region" description="Helical" evidence="3">
    <location>
        <begin position="59"/>
        <end position="76"/>
    </location>
</feature>
<keyword evidence="3" id="KW-0472">Membrane</keyword>
<feature type="transmembrane region" description="Helical" evidence="3">
    <location>
        <begin position="31"/>
        <end position="52"/>
    </location>
</feature>
<dbReference type="InterPro" id="IPR050469">
    <property type="entry name" value="Diguanylate_Cyclase"/>
</dbReference>
<keyword evidence="3" id="KW-1133">Transmembrane helix</keyword>
<feature type="transmembrane region" description="Helical" evidence="3">
    <location>
        <begin position="150"/>
        <end position="169"/>
    </location>
</feature>
<dbReference type="GO" id="GO:1902201">
    <property type="term" value="P:negative regulation of bacterial-type flagellum-dependent cell motility"/>
    <property type="evidence" value="ECO:0007669"/>
    <property type="project" value="TreeGrafter"/>
</dbReference>
<feature type="transmembrane region" description="Helical" evidence="3">
    <location>
        <begin position="174"/>
        <end position="191"/>
    </location>
</feature>
<dbReference type="InterPro" id="IPR029787">
    <property type="entry name" value="Nucleotide_cyclase"/>
</dbReference>
<dbReference type="GO" id="GO:0052621">
    <property type="term" value="F:diguanylate cyclase activity"/>
    <property type="evidence" value="ECO:0007669"/>
    <property type="project" value="UniProtKB-EC"/>
</dbReference>
<accession>A0A4R6M4Q5</accession>
<dbReference type="Gene3D" id="3.30.70.270">
    <property type="match status" value="1"/>
</dbReference>
<dbReference type="InterPro" id="IPR043128">
    <property type="entry name" value="Rev_trsase/Diguanyl_cyclase"/>
</dbReference>